<name>A0A8W7Q1F4_ANOCL</name>
<proteinExistence type="predicted"/>
<dbReference type="Proteomes" id="UP000075882">
    <property type="component" value="Unassembled WGS sequence"/>
</dbReference>
<reference evidence="1" key="1">
    <citation type="submission" date="2022-08" db="UniProtKB">
        <authorList>
            <consortium name="EnsemblMetazoa"/>
        </authorList>
    </citation>
    <scope>IDENTIFICATION</scope>
</reference>
<protein>
    <submittedName>
        <fullName evidence="1">Uncharacterized protein</fullName>
    </submittedName>
</protein>
<organism evidence="1">
    <name type="scientific">Anopheles coluzzii</name>
    <name type="common">African malaria mosquito</name>
    <dbReference type="NCBI Taxonomy" id="1518534"/>
    <lineage>
        <taxon>Eukaryota</taxon>
        <taxon>Metazoa</taxon>
        <taxon>Ecdysozoa</taxon>
        <taxon>Arthropoda</taxon>
        <taxon>Hexapoda</taxon>
        <taxon>Insecta</taxon>
        <taxon>Pterygota</taxon>
        <taxon>Neoptera</taxon>
        <taxon>Endopterygota</taxon>
        <taxon>Diptera</taxon>
        <taxon>Nematocera</taxon>
        <taxon>Culicoidea</taxon>
        <taxon>Culicidae</taxon>
        <taxon>Anophelinae</taxon>
        <taxon>Anopheles</taxon>
    </lineage>
</organism>
<sequence>MTLRLQATADICDHMREHRVSTYFATWNQDPLFTPQVYAAGLRTPTGRPTDQLARQWDGAFCNAQLTSTVWDGGGEGEGPASFATKITTTREAGIFPEVCTGPPRESLFAHLGH</sequence>
<accession>A0A8W7Q1F4</accession>
<dbReference type="AlphaFoldDB" id="A0A8W7Q1F4"/>
<evidence type="ECO:0000313" key="1">
    <source>
        <dbReference type="EnsemblMetazoa" id="ACOM041163-PA.1"/>
    </source>
</evidence>
<dbReference type="EnsemblMetazoa" id="ACOM041163-RA">
    <property type="protein sequence ID" value="ACOM041163-PA.1"/>
    <property type="gene ID" value="ACOM041163"/>
</dbReference>